<evidence type="ECO:0000313" key="2">
    <source>
        <dbReference type="Proteomes" id="UP000237647"/>
    </source>
</evidence>
<protein>
    <submittedName>
        <fullName evidence="1">Uncharacterized protein</fullName>
    </submittedName>
</protein>
<keyword evidence="2" id="KW-1185">Reference proteome</keyword>
<proteinExistence type="predicted"/>
<sequence length="42" mass="4417">MLTKSGGLTNKTLEAVAIYSALYILLAYHQSKAGVAPGTHAR</sequence>
<dbReference type="Proteomes" id="UP000237647">
    <property type="component" value="Unassembled WGS sequence"/>
</dbReference>
<dbReference type="AlphaFoldDB" id="A0A2T0V3H0"/>
<evidence type="ECO:0000313" key="1">
    <source>
        <dbReference type="EMBL" id="PRY64739.1"/>
    </source>
</evidence>
<comment type="caution">
    <text evidence="1">The sequence shown here is derived from an EMBL/GenBank/DDBJ whole genome shotgun (WGS) entry which is preliminary data.</text>
</comment>
<name>A0A2T0V3H0_9GAMM</name>
<accession>A0A2T0V3H0</accession>
<dbReference type="EMBL" id="PVTK01000004">
    <property type="protein sequence ID" value="PRY64739.1"/>
    <property type="molecule type" value="Genomic_DNA"/>
</dbReference>
<reference evidence="1 2" key="1">
    <citation type="submission" date="2018-03" db="EMBL/GenBank/DDBJ databases">
        <title>Genomic Encyclopedia of Type Strains, Phase III (KMG-III): the genomes of soil and plant-associated and newly described type strains.</title>
        <authorList>
            <person name="Whitman W."/>
        </authorList>
    </citation>
    <scope>NUCLEOTIDE SEQUENCE [LARGE SCALE GENOMIC DNA]</scope>
    <source>
        <strain evidence="1 2">CGMCC 1.12152</strain>
    </source>
</reference>
<organism evidence="1 2">
    <name type="scientific">Vreelandella songnenensis</name>
    <dbReference type="NCBI Taxonomy" id="1176243"/>
    <lineage>
        <taxon>Bacteria</taxon>
        <taxon>Pseudomonadati</taxon>
        <taxon>Pseudomonadota</taxon>
        <taxon>Gammaproteobacteria</taxon>
        <taxon>Oceanospirillales</taxon>
        <taxon>Halomonadaceae</taxon>
        <taxon>Vreelandella</taxon>
    </lineage>
</organism>
<gene>
    <name evidence="1" type="ORF">B0H98_10443</name>
</gene>